<name>A0A504YX84_FASGI</name>
<protein>
    <submittedName>
        <fullName evidence="2">Uncharacterized protein</fullName>
    </submittedName>
</protein>
<proteinExistence type="predicted"/>
<dbReference type="EMBL" id="SUNJ01002393">
    <property type="protein sequence ID" value="TPP66013.1"/>
    <property type="molecule type" value="Genomic_DNA"/>
</dbReference>
<organism evidence="2 3">
    <name type="scientific">Fasciola gigantica</name>
    <name type="common">Giant liver fluke</name>
    <dbReference type="NCBI Taxonomy" id="46835"/>
    <lineage>
        <taxon>Eukaryota</taxon>
        <taxon>Metazoa</taxon>
        <taxon>Spiralia</taxon>
        <taxon>Lophotrochozoa</taxon>
        <taxon>Platyhelminthes</taxon>
        <taxon>Trematoda</taxon>
        <taxon>Digenea</taxon>
        <taxon>Plagiorchiida</taxon>
        <taxon>Echinostomata</taxon>
        <taxon>Echinostomatoidea</taxon>
        <taxon>Fasciolidae</taxon>
        <taxon>Fasciola</taxon>
    </lineage>
</organism>
<reference evidence="2 3" key="1">
    <citation type="submission" date="2019-04" db="EMBL/GenBank/DDBJ databases">
        <title>Annotation for the trematode Fasciola gigantica.</title>
        <authorList>
            <person name="Choi Y.-J."/>
        </authorList>
    </citation>
    <scope>NUCLEOTIDE SEQUENCE [LARGE SCALE GENOMIC DNA]</scope>
    <source>
        <strain evidence="2">Uganda_cow_1</strain>
    </source>
</reference>
<accession>A0A504YX84</accession>
<comment type="caution">
    <text evidence="2">The sequence shown here is derived from an EMBL/GenBank/DDBJ whole genome shotgun (WGS) entry which is preliminary data.</text>
</comment>
<dbReference type="AlphaFoldDB" id="A0A504YX84"/>
<feature type="region of interest" description="Disordered" evidence="1">
    <location>
        <begin position="33"/>
        <end position="52"/>
    </location>
</feature>
<keyword evidence="3" id="KW-1185">Reference proteome</keyword>
<gene>
    <name evidence="2" type="ORF">FGIG_06299</name>
</gene>
<dbReference type="Proteomes" id="UP000316759">
    <property type="component" value="Unassembled WGS sequence"/>
</dbReference>
<sequence length="119" mass="13378">MLLSVVNVRTPLRTSQQVLPDLLTDPITFLKSPCKTRNSRNESSSNPSEDETAIQLQANGLTQFCGSSRQPWPNLEILHRPSSGVFTVSLYCEMMKRTDWMKRLEGCLQGPKSPLNQSI</sequence>
<evidence type="ECO:0000313" key="3">
    <source>
        <dbReference type="Proteomes" id="UP000316759"/>
    </source>
</evidence>
<evidence type="ECO:0000313" key="2">
    <source>
        <dbReference type="EMBL" id="TPP66013.1"/>
    </source>
</evidence>
<evidence type="ECO:0000256" key="1">
    <source>
        <dbReference type="SAM" id="MobiDB-lite"/>
    </source>
</evidence>